<evidence type="ECO:0000313" key="3">
    <source>
        <dbReference type="EMBL" id="MZP43028.1"/>
    </source>
</evidence>
<dbReference type="InterPro" id="IPR029063">
    <property type="entry name" value="SAM-dependent_MTases_sf"/>
</dbReference>
<dbReference type="EMBL" id="WXEX01000006">
    <property type="protein sequence ID" value="MZP43028.1"/>
    <property type="molecule type" value="Genomic_DNA"/>
</dbReference>
<feature type="domain" description="C-methyltransferase" evidence="2">
    <location>
        <begin position="251"/>
        <end position="407"/>
    </location>
</feature>
<feature type="domain" description="Methyltransferase putative zinc binding" evidence="1">
    <location>
        <begin position="11"/>
        <end position="72"/>
    </location>
</feature>
<keyword evidence="3" id="KW-0489">Methyltransferase</keyword>
<evidence type="ECO:0000259" key="2">
    <source>
        <dbReference type="Pfam" id="PF08484"/>
    </source>
</evidence>
<dbReference type="CDD" id="cd02440">
    <property type="entry name" value="AdoMet_MTases"/>
    <property type="match status" value="1"/>
</dbReference>
<proteinExistence type="predicted"/>
<reference evidence="3 4" key="1">
    <citation type="submission" date="2020-01" db="EMBL/GenBank/DDBJ databases">
        <title>Whole genome sequence of Heliobacterium gestii DSM 11169.</title>
        <authorList>
            <person name="Kyndt J.A."/>
            <person name="Meyer T.E."/>
        </authorList>
    </citation>
    <scope>NUCLEOTIDE SEQUENCE [LARGE SCALE GENOMIC DNA]</scope>
    <source>
        <strain evidence="3 4">DSM 11169</strain>
    </source>
</reference>
<sequence>MNQRVVAVPACKLCGQDDLERVLELTPTPVADDYHPRSHIHIPQDTYPLDVCLCKSCGNVQLGHIVNPESIYKQYNYMTQSSPGLLEHFRGYVTEALGKAQPEPGKLVVDIGSNDGTLLREFQAKGMRVLGIDPAEAIARKATEEGVETIGDFFTPALADQIVEKYGQAHIITANNMLANVEDVKSVIEGIRRLLAPTGVFIFETGYVVDLVQHGVFDNIYHEHLYYFSVKPLERFFAENGLALYDVQAIPTKGGSIRGFVQHAAGGRLRTEAVQRFLDREAAVGIHQPEAFHRLGAKLDEVREQLHRLLGEIREQGKTAIGYGASHSVTTLIYHFGLGDKLDYLVDDNPRKIDLFSPGYRLPVLNPSVIYERNPDYIVILPWRFADLIIGKHQRYLEQGGRFVVPLSEFRIVE</sequence>
<dbReference type="Gene3D" id="6.10.250.3100">
    <property type="match status" value="1"/>
</dbReference>
<dbReference type="PANTHER" id="PTHR43861">
    <property type="entry name" value="TRANS-ACONITATE 2-METHYLTRANSFERASE-RELATED"/>
    <property type="match status" value="1"/>
</dbReference>
<dbReference type="SUPFAM" id="SSF53335">
    <property type="entry name" value="S-adenosyl-L-methionine-dependent methyltransferases"/>
    <property type="match status" value="1"/>
</dbReference>
<gene>
    <name evidence="3" type="ORF">GTO89_08265</name>
</gene>
<comment type="caution">
    <text evidence="3">The sequence shown here is derived from an EMBL/GenBank/DDBJ whole genome shotgun (WGS) entry which is preliminary data.</text>
</comment>
<keyword evidence="4" id="KW-1185">Reference proteome</keyword>
<evidence type="ECO:0000259" key="1">
    <source>
        <dbReference type="Pfam" id="PF08421"/>
    </source>
</evidence>
<dbReference type="GO" id="GO:0032259">
    <property type="term" value="P:methylation"/>
    <property type="evidence" value="ECO:0007669"/>
    <property type="project" value="UniProtKB-KW"/>
</dbReference>
<dbReference type="Gene3D" id="3.40.50.150">
    <property type="entry name" value="Vaccinia Virus protein VP39"/>
    <property type="match status" value="1"/>
</dbReference>
<dbReference type="Pfam" id="PF08421">
    <property type="entry name" value="Methyltransf_13"/>
    <property type="match status" value="1"/>
</dbReference>
<dbReference type="Gene3D" id="3.40.50.720">
    <property type="entry name" value="NAD(P)-binding Rossmann-like Domain"/>
    <property type="match status" value="1"/>
</dbReference>
<dbReference type="InterPro" id="IPR013630">
    <property type="entry name" value="Methyltransf_Zn-bd_dom_put"/>
</dbReference>
<name>A0A845L9Y6_HELGE</name>
<dbReference type="Pfam" id="PF13489">
    <property type="entry name" value="Methyltransf_23"/>
    <property type="match status" value="1"/>
</dbReference>
<organism evidence="3 4">
    <name type="scientific">Heliomicrobium gestii</name>
    <name type="common">Heliobacterium gestii</name>
    <dbReference type="NCBI Taxonomy" id="2699"/>
    <lineage>
        <taxon>Bacteria</taxon>
        <taxon>Bacillati</taxon>
        <taxon>Bacillota</taxon>
        <taxon>Clostridia</taxon>
        <taxon>Eubacteriales</taxon>
        <taxon>Heliobacteriaceae</taxon>
        <taxon>Heliomicrobium</taxon>
    </lineage>
</organism>
<dbReference type="RefSeq" id="WP_161261604.1">
    <property type="nucleotide sequence ID" value="NZ_JAFBDC010000005.1"/>
</dbReference>
<dbReference type="InterPro" id="IPR013691">
    <property type="entry name" value="MeTrfase_14"/>
</dbReference>
<dbReference type="Gene3D" id="6.20.50.110">
    <property type="entry name" value="Methyltransferase, zinc-binding domain"/>
    <property type="match status" value="1"/>
</dbReference>
<protein>
    <submittedName>
        <fullName evidence="3">Methyltransferase domain-containing protein</fullName>
    </submittedName>
</protein>
<dbReference type="OrthoDB" id="9815644at2"/>
<dbReference type="PANTHER" id="PTHR43861:SF5">
    <property type="entry name" value="BLL5978 PROTEIN"/>
    <property type="match status" value="1"/>
</dbReference>
<dbReference type="InterPro" id="IPR038576">
    <property type="entry name" value="Methyltransf_Zn-bd_dom_put_sf"/>
</dbReference>
<dbReference type="Proteomes" id="UP000471031">
    <property type="component" value="Unassembled WGS sequence"/>
</dbReference>
<keyword evidence="3" id="KW-0808">Transferase</keyword>
<dbReference type="AlphaFoldDB" id="A0A845L9Y6"/>
<dbReference type="GO" id="GO:0008168">
    <property type="term" value="F:methyltransferase activity"/>
    <property type="evidence" value="ECO:0007669"/>
    <property type="project" value="UniProtKB-KW"/>
</dbReference>
<evidence type="ECO:0000313" key="4">
    <source>
        <dbReference type="Proteomes" id="UP000471031"/>
    </source>
</evidence>
<accession>A0A845L9Y6</accession>
<dbReference type="Pfam" id="PF08484">
    <property type="entry name" value="Methyltransf_14"/>
    <property type="match status" value="1"/>
</dbReference>